<evidence type="ECO:0000259" key="7">
    <source>
        <dbReference type="Pfam" id="PF04085"/>
    </source>
</evidence>
<evidence type="ECO:0000256" key="1">
    <source>
        <dbReference type="ARBA" id="ARBA00009369"/>
    </source>
</evidence>
<comment type="similarity">
    <text evidence="1 5">Belongs to the MreC family.</text>
</comment>
<evidence type="ECO:0000256" key="3">
    <source>
        <dbReference type="ARBA" id="ARBA00022960"/>
    </source>
</evidence>
<evidence type="ECO:0000256" key="2">
    <source>
        <dbReference type="ARBA" id="ARBA00013855"/>
    </source>
</evidence>
<keyword evidence="3 5" id="KW-0133">Cell shape</keyword>
<reference evidence="8 9" key="1">
    <citation type="submission" date="2022-10" db="EMBL/GenBank/DDBJ databases">
        <title>Host association and intracellularity evolved multiple times independently in the Rickettsiales.</title>
        <authorList>
            <person name="Castelli M."/>
            <person name="Nardi T."/>
            <person name="Gammuto L."/>
            <person name="Bellinzona G."/>
            <person name="Sabaneyeva E."/>
            <person name="Potekhin A."/>
            <person name="Serra V."/>
            <person name="Petroni G."/>
            <person name="Sassera D."/>
        </authorList>
    </citation>
    <scope>NUCLEOTIDE SEQUENCE [LARGE SCALE GENOMIC DNA]</scope>
    <source>
        <strain evidence="8 9">Kr 154-4</strain>
    </source>
</reference>
<dbReference type="Pfam" id="PF04085">
    <property type="entry name" value="MreC"/>
    <property type="match status" value="1"/>
</dbReference>
<protein>
    <recommendedName>
        <fullName evidence="2 5">Cell shape-determining protein MreC</fullName>
    </recommendedName>
    <alternativeName>
        <fullName evidence="4 5">Cell shape protein MreC</fullName>
    </alternativeName>
</protein>
<sequence>MAILANRTRSTNNLFDFVQFSIMMVKRLNIIIFIVLSIHLLYFAETKSLSNIALEATGRCISVSLMLYEQVINQINIITSKIKYLNDIESENIELKLEIARLKTQQSDMQSIRIENVILRKLLSVVKDIEYPYTTARLLTVSLTPFSHTAVVGAGRNHGIELDQIVTNGEWLIGRVVDVSDSYAKVILISDADSRIPVVSTISRERGILAGGNGLINMVYLQNNHIIQKDEKLVTSGDGAVYPPGIGVAKIAAIKQEKVIVESAVNLQKTDFVTIYSRGSKDEFLLKSSADDANPILREQ</sequence>
<evidence type="ECO:0000256" key="5">
    <source>
        <dbReference type="PIRNR" id="PIRNR038471"/>
    </source>
</evidence>
<organism evidence="8 9">
    <name type="scientific">Candidatus Trichorickettsia mobilis</name>
    <dbReference type="NCBI Taxonomy" id="1346319"/>
    <lineage>
        <taxon>Bacteria</taxon>
        <taxon>Pseudomonadati</taxon>
        <taxon>Pseudomonadota</taxon>
        <taxon>Alphaproteobacteria</taxon>
        <taxon>Rickettsiales</taxon>
        <taxon>Rickettsiaceae</taxon>
        <taxon>Rickettsieae</taxon>
        <taxon>Candidatus Trichorickettsia</taxon>
    </lineage>
</organism>
<comment type="function">
    <text evidence="5">Involved in formation and maintenance of cell shape.</text>
</comment>
<keyword evidence="6" id="KW-0472">Membrane</keyword>
<dbReference type="NCBIfam" id="TIGR00219">
    <property type="entry name" value="mreC"/>
    <property type="match status" value="1"/>
</dbReference>
<name>A0ABZ0USL4_9RICK</name>
<feature type="domain" description="Rod shape-determining protein MreC beta-barrel core" evidence="7">
    <location>
        <begin position="141"/>
        <end position="276"/>
    </location>
</feature>
<evidence type="ECO:0000256" key="4">
    <source>
        <dbReference type="ARBA" id="ARBA00032089"/>
    </source>
</evidence>
<dbReference type="EMBL" id="CP112932">
    <property type="protein sequence ID" value="WPY00801.1"/>
    <property type="molecule type" value="Genomic_DNA"/>
</dbReference>
<dbReference type="PIRSF" id="PIRSF038471">
    <property type="entry name" value="MreC"/>
    <property type="match status" value="1"/>
</dbReference>
<keyword evidence="6" id="KW-0812">Transmembrane</keyword>
<proteinExistence type="inferred from homology"/>
<dbReference type="Gene3D" id="2.40.10.340">
    <property type="entry name" value="Rod shape-determining protein MreC, domain 1"/>
    <property type="match status" value="1"/>
</dbReference>
<dbReference type="InterPro" id="IPR042177">
    <property type="entry name" value="Cell/Rod_1"/>
</dbReference>
<dbReference type="InterPro" id="IPR055342">
    <property type="entry name" value="MreC_beta-barrel_core"/>
</dbReference>
<dbReference type="PANTHER" id="PTHR34138">
    <property type="entry name" value="CELL SHAPE-DETERMINING PROTEIN MREC"/>
    <property type="match status" value="1"/>
</dbReference>
<dbReference type="InterPro" id="IPR042175">
    <property type="entry name" value="Cell/Rod_MreC_2"/>
</dbReference>
<feature type="transmembrane region" description="Helical" evidence="6">
    <location>
        <begin position="28"/>
        <end position="44"/>
    </location>
</feature>
<dbReference type="Gene3D" id="2.40.10.350">
    <property type="entry name" value="Rod shape-determining protein MreC, domain 2"/>
    <property type="match status" value="1"/>
</dbReference>
<dbReference type="Proteomes" id="UP001326613">
    <property type="component" value="Chromosome"/>
</dbReference>
<keyword evidence="6" id="KW-1133">Transmembrane helix</keyword>
<accession>A0ABZ0USL4</accession>
<dbReference type="RefSeq" id="WP_323738839.1">
    <property type="nucleotide sequence ID" value="NZ_CP112932.1"/>
</dbReference>
<dbReference type="PANTHER" id="PTHR34138:SF1">
    <property type="entry name" value="CELL SHAPE-DETERMINING PROTEIN MREC"/>
    <property type="match status" value="1"/>
</dbReference>
<dbReference type="InterPro" id="IPR007221">
    <property type="entry name" value="MreC"/>
</dbReference>
<gene>
    <name evidence="8" type="ORF">Trichorick_00689</name>
</gene>
<evidence type="ECO:0000256" key="6">
    <source>
        <dbReference type="SAM" id="Phobius"/>
    </source>
</evidence>
<keyword evidence="9" id="KW-1185">Reference proteome</keyword>
<evidence type="ECO:0000313" key="9">
    <source>
        <dbReference type="Proteomes" id="UP001326613"/>
    </source>
</evidence>
<evidence type="ECO:0000313" key="8">
    <source>
        <dbReference type="EMBL" id="WPY00801.1"/>
    </source>
</evidence>